<dbReference type="RefSeq" id="WP_084119228.1">
    <property type="nucleotide sequence ID" value="NZ_LT838813.1"/>
</dbReference>
<sequence>MAYRFYYIDDDPLENIKGIARNLSVEKDLLEVVPFQHGLWTNVLSDLLEDQSEYSGLILDWKLKNKNKDGVLADFNAAALAQQLRILSVEKKGLQKDFPIVLCSAEANFYSVYNKEKTIHDLFDIVYSKDHLSERYHEVIKELNSLARAYIQLMDESFNFEDLGYESDEFDPRFIEGIKILFNDGKIVHVIIKYLLNNIILENGLLIDENILASRLGVDLFDKDMNPSIWETLKFKILDEIRYKGILSEGWDRWYQSRLLKFWNELFGISLASLNSKERVQMLNDKFDLKLSFAKPLKYNVSSNFWYVCNYSKRPIAFEEAILVKKSDNMMPWIDQRYLSYEEAFNCDLNRDIDLVDRERVIFLKKRFSHENSRN</sequence>
<dbReference type="STRING" id="758820.SAMN00777080_0974"/>
<evidence type="ECO:0000313" key="1">
    <source>
        <dbReference type="EMBL" id="SMD42424.1"/>
    </source>
</evidence>
<dbReference type="OrthoDB" id="6402183at2"/>
<dbReference type="EMBL" id="LT838813">
    <property type="protein sequence ID" value="SMD42424.1"/>
    <property type="molecule type" value="Genomic_DNA"/>
</dbReference>
<keyword evidence="2" id="KW-1185">Reference proteome</keyword>
<organism evidence="1 2">
    <name type="scientific">Aquiflexum balticum DSM 16537</name>
    <dbReference type="NCBI Taxonomy" id="758820"/>
    <lineage>
        <taxon>Bacteria</taxon>
        <taxon>Pseudomonadati</taxon>
        <taxon>Bacteroidota</taxon>
        <taxon>Cytophagia</taxon>
        <taxon>Cytophagales</taxon>
        <taxon>Cyclobacteriaceae</taxon>
        <taxon>Aquiflexum</taxon>
    </lineage>
</organism>
<dbReference type="Proteomes" id="UP000192333">
    <property type="component" value="Chromosome I"/>
</dbReference>
<protein>
    <submittedName>
        <fullName evidence="1">Uncharacterized protein</fullName>
    </submittedName>
</protein>
<dbReference type="AlphaFoldDB" id="A0A1W2H0Z2"/>
<evidence type="ECO:0000313" key="2">
    <source>
        <dbReference type="Proteomes" id="UP000192333"/>
    </source>
</evidence>
<name>A0A1W2H0Z2_9BACT</name>
<reference evidence="2" key="1">
    <citation type="submission" date="2017-04" db="EMBL/GenBank/DDBJ databases">
        <authorList>
            <person name="Varghese N."/>
            <person name="Submissions S."/>
        </authorList>
    </citation>
    <scope>NUCLEOTIDE SEQUENCE [LARGE SCALE GENOMIC DNA]</scope>
    <source>
        <strain evidence="2">DSM 16537</strain>
    </source>
</reference>
<gene>
    <name evidence="1" type="ORF">SAMN00777080_0974</name>
</gene>
<proteinExistence type="predicted"/>
<accession>A0A1W2H0Z2</accession>